<feature type="domain" description="HTH luxR-type" evidence="6">
    <location>
        <begin position="158"/>
        <end position="223"/>
    </location>
</feature>
<dbReference type="SUPFAM" id="SSF52172">
    <property type="entry name" value="CheY-like"/>
    <property type="match status" value="1"/>
</dbReference>
<dbReference type="Pfam" id="PF00196">
    <property type="entry name" value="GerE"/>
    <property type="match status" value="1"/>
</dbReference>
<dbReference type="AlphaFoldDB" id="A0AAE3JID5"/>
<sequence length="229" mass="25812">MSERKIRVLIADDQKLFAENLKTVIETRADDLCVVGIAQDGEEAVRLAKELWPDVVLMDVCMPRLDGVKAIRELKRDLPKIKILVLTTFGDDDYVLEALKFGATGYLLKDISMPELIQTIRGVGAGNIMISPEVAITLLRNIEVQREEQSAPRQTEKVPEWIDSLVRRERQVLKLIGAGCNNYDIGSRLGLSEQTVKNYVSSIYDKTGIHDRIQIMRTAETLARFLEDA</sequence>
<evidence type="ECO:0000256" key="1">
    <source>
        <dbReference type="ARBA" id="ARBA00022553"/>
    </source>
</evidence>
<evidence type="ECO:0000259" key="6">
    <source>
        <dbReference type="PROSITE" id="PS50043"/>
    </source>
</evidence>
<evidence type="ECO:0000256" key="4">
    <source>
        <dbReference type="ARBA" id="ARBA00023163"/>
    </source>
</evidence>
<accession>A0AAE3JID5</accession>
<dbReference type="InterPro" id="IPR011006">
    <property type="entry name" value="CheY-like_superfamily"/>
</dbReference>
<keyword evidence="4" id="KW-0804">Transcription</keyword>
<feature type="domain" description="Response regulatory" evidence="7">
    <location>
        <begin position="7"/>
        <end position="124"/>
    </location>
</feature>
<dbReference type="RefSeq" id="WP_230754095.1">
    <property type="nucleotide sequence ID" value="NZ_JAINWA010000001.1"/>
</dbReference>
<dbReference type="GO" id="GO:0006355">
    <property type="term" value="P:regulation of DNA-templated transcription"/>
    <property type="evidence" value="ECO:0007669"/>
    <property type="project" value="InterPro"/>
</dbReference>
<dbReference type="SMART" id="SM00421">
    <property type="entry name" value="HTH_LUXR"/>
    <property type="match status" value="1"/>
</dbReference>
<name>A0AAE3JID5_9SPIR</name>
<dbReference type="Proteomes" id="UP001198163">
    <property type="component" value="Unassembled WGS sequence"/>
</dbReference>
<evidence type="ECO:0000259" key="7">
    <source>
        <dbReference type="PROSITE" id="PS50110"/>
    </source>
</evidence>
<feature type="modified residue" description="4-aspartylphosphate" evidence="5">
    <location>
        <position position="59"/>
    </location>
</feature>
<evidence type="ECO:0000256" key="5">
    <source>
        <dbReference type="PROSITE-ProRule" id="PRU00169"/>
    </source>
</evidence>
<dbReference type="PANTHER" id="PTHR43214:SF24">
    <property type="entry name" value="TRANSCRIPTIONAL REGULATORY PROTEIN NARL-RELATED"/>
    <property type="match status" value="1"/>
</dbReference>
<evidence type="ECO:0000313" key="9">
    <source>
        <dbReference type="Proteomes" id="UP001198163"/>
    </source>
</evidence>
<keyword evidence="3" id="KW-0238">DNA-binding</keyword>
<dbReference type="PROSITE" id="PS50110">
    <property type="entry name" value="RESPONSE_REGULATORY"/>
    <property type="match status" value="1"/>
</dbReference>
<dbReference type="Gene3D" id="3.40.50.2300">
    <property type="match status" value="1"/>
</dbReference>
<gene>
    <name evidence="8" type="ORF">K7J14_05470</name>
</gene>
<evidence type="ECO:0000256" key="3">
    <source>
        <dbReference type="ARBA" id="ARBA00023125"/>
    </source>
</evidence>
<dbReference type="SMART" id="SM00448">
    <property type="entry name" value="REC"/>
    <property type="match status" value="1"/>
</dbReference>
<dbReference type="PRINTS" id="PR00038">
    <property type="entry name" value="HTHLUXR"/>
</dbReference>
<proteinExistence type="predicted"/>
<dbReference type="InterPro" id="IPR058245">
    <property type="entry name" value="NreC/VraR/RcsB-like_REC"/>
</dbReference>
<keyword evidence="2" id="KW-0805">Transcription regulation</keyword>
<evidence type="ECO:0000313" key="8">
    <source>
        <dbReference type="EMBL" id="MCD1654148.1"/>
    </source>
</evidence>
<evidence type="ECO:0000256" key="2">
    <source>
        <dbReference type="ARBA" id="ARBA00023015"/>
    </source>
</evidence>
<dbReference type="Pfam" id="PF00072">
    <property type="entry name" value="Response_reg"/>
    <property type="match status" value="1"/>
</dbReference>
<organism evidence="8 9">
    <name type="scientific">Teretinema zuelzerae</name>
    <dbReference type="NCBI Taxonomy" id="156"/>
    <lineage>
        <taxon>Bacteria</taxon>
        <taxon>Pseudomonadati</taxon>
        <taxon>Spirochaetota</taxon>
        <taxon>Spirochaetia</taxon>
        <taxon>Spirochaetales</taxon>
        <taxon>Treponemataceae</taxon>
        <taxon>Teretinema</taxon>
    </lineage>
</organism>
<dbReference type="GO" id="GO:0000160">
    <property type="term" value="P:phosphorelay signal transduction system"/>
    <property type="evidence" value="ECO:0007669"/>
    <property type="project" value="InterPro"/>
</dbReference>
<dbReference type="GO" id="GO:0003677">
    <property type="term" value="F:DNA binding"/>
    <property type="evidence" value="ECO:0007669"/>
    <property type="project" value="UniProtKB-KW"/>
</dbReference>
<dbReference type="InterPro" id="IPR016032">
    <property type="entry name" value="Sig_transdc_resp-reg_C-effctor"/>
</dbReference>
<comment type="caution">
    <text evidence="8">The sequence shown here is derived from an EMBL/GenBank/DDBJ whole genome shotgun (WGS) entry which is preliminary data.</text>
</comment>
<reference evidence="8" key="1">
    <citation type="submission" date="2021-08" db="EMBL/GenBank/DDBJ databases">
        <title>Comparative analyses of Brucepasteria parasyntrophica and Teretinema zuelzerae.</title>
        <authorList>
            <person name="Song Y."/>
            <person name="Brune A."/>
        </authorList>
    </citation>
    <scope>NUCLEOTIDE SEQUENCE</scope>
    <source>
        <strain evidence="8">DSM 1903</strain>
    </source>
</reference>
<keyword evidence="9" id="KW-1185">Reference proteome</keyword>
<dbReference type="SUPFAM" id="SSF46894">
    <property type="entry name" value="C-terminal effector domain of the bipartite response regulators"/>
    <property type="match status" value="1"/>
</dbReference>
<dbReference type="PROSITE" id="PS50043">
    <property type="entry name" value="HTH_LUXR_2"/>
    <property type="match status" value="1"/>
</dbReference>
<dbReference type="PROSITE" id="PS00622">
    <property type="entry name" value="HTH_LUXR_1"/>
    <property type="match status" value="1"/>
</dbReference>
<keyword evidence="1 5" id="KW-0597">Phosphoprotein</keyword>
<dbReference type="EMBL" id="JAINWA010000001">
    <property type="protein sequence ID" value="MCD1654148.1"/>
    <property type="molecule type" value="Genomic_DNA"/>
</dbReference>
<dbReference type="CDD" id="cd17535">
    <property type="entry name" value="REC_NarL-like"/>
    <property type="match status" value="1"/>
</dbReference>
<dbReference type="InterPro" id="IPR039420">
    <property type="entry name" value="WalR-like"/>
</dbReference>
<dbReference type="InterPro" id="IPR000792">
    <property type="entry name" value="Tscrpt_reg_LuxR_C"/>
</dbReference>
<dbReference type="CDD" id="cd06170">
    <property type="entry name" value="LuxR_C_like"/>
    <property type="match status" value="1"/>
</dbReference>
<dbReference type="PANTHER" id="PTHR43214">
    <property type="entry name" value="TWO-COMPONENT RESPONSE REGULATOR"/>
    <property type="match status" value="1"/>
</dbReference>
<dbReference type="InterPro" id="IPR001789">
    <property type="entry name" value="Sig_transdc_resp-reg_receiver"/>
</dbReference>
<protein>
    <submittedName>
        <fullName evidence="8">Response regulator transcription factor</fullName>
    </submittedName>
</protein>